<reference evidence="2" key="1">
    <citation type="journal article" date="2014" name="Front. Microbiol.">
        <title>High frequency of phylogenetically diverse reductive dehalogenase-homologous genes in deep subseafloor sedimentary metagenomes.</title>
        <authorList>
            <person name="Kawai M."/>
            <person name="Futagami T."/>
            <person name="Toyoda A."/>
            <person name="Takaki Y."/>
            <person name="Nishi S."/>
            <person name="Hori S."/>
            <person name="Arai W."/>
            <person name="Tsubouchi T."/>
            <person name="Morono Y."/>
            <person name="Uchiyama I."/>
            <person name="Ito T."/>
            <person name="Fujiyama A."/>
            <person name="Inagaki F."/>
            <person name="Takami H."/>
        </authorList>
    </citation>
    <scope>NUCLEOTIDE SEQUENCE</scope>
    <source>
        <strain evidence="2">Expedition CK06-06</strain>
    </source>
</reference>
<comment type="caution">
    <text evidence="2">The sequence shown here is derived from an EMBL/GenBank/DDBJ whole genome shotgun (WGS) entry which is preliminary data.</text>
</comment>
<proteinExistence type="predicted"/>
<name>X1SS92_9ZZZZ</name>
<protein>
    <submittedName>
        <fullName evidence="2">Uncharacterized protein</fullName>
    </submittedName>
</protein>
<organism evidence="2">
    <name type="scientific">marine sediment metagenome</name>
    <dbReference type="NCBI Taxonomy" id="412755"/>
    <lineage>
        <taxon>unclassified sequences</taxon>
        <taxon>metagenomes</taxon>
        <taxon>ecological metagenomes</taxon>
    </lineage>
</organism>
<feature type="non-terminal residue" evidence="2">
    <location>
        <position position="1"/>
    </location>
</feature>
<feature type="region of interest" description="Disordered" evidence="1">
    <location>
        <begin position="99"/>
        <end position="118"/>
    </location>
</feature>
<dbReference type="EMBL" id="BARW01018171">
    <property type="protein sequence ID" value="GAI95813.1"/>
    <property type="molecule type" value="Genomic_DNA"/>
</dbReference>
<gene>
    <name evidence="2" type="ORF">S12H4_31171</name>
</gene>
<evidence type="ECO:0000313" key="2">
    <source>
        <dbReference type="EMBL" id="GAI95813.1"/>
    </source>
</evidence>
<dbReference type="AlphaFoldDB" id="X1SS92"/>
<evidence type="ECO:0000256" key="1">
    <source>
        <dbReference type="SAM" id="MobiDB-lite"/>
    </source>
</evidence>
<sequence length="278" mass="31202">KLQLELEATQEATGAWVMFTDAIGAGTSRQLKDDLARQQRIGTLNEEIESINSATEANREEEASLLGVADAQALATQLSDAFTKSQEDNAATVNKLAKEREAERKKASADREKEESQEAKLRIERGRLVADFLIASQDDENVRKLMALKEGHKRERKALEEKYKGDTALMLQLDMKQSAELQAQKEEIRKSIEEGEKAKRDEEQEREFTNKKARLEAELIQLGEDAQARMSTAIELSELERDQALADEGITEGEKLKIVAEFDKKKGDILKAAAIRDK</sequence>
<feature type="non-terminal residue" evidence="2">
    <location>
        <position position="278"/>
    </location>
</feature>
<accession>X1SS92</accession>